<dbReference type="CDD" id="cd16894">
    <property type="entry name" value="MltD-like"/>
    <property type="match status" value="1"/>
</dbReference>
<dbReference type="PATRIC" id="fig|309807.25.peg.298"/>
<evidence type="ECO:0000313" key="4">
    <source>
        <dbReference type="EMBL" id="ABC46088.1"/>
    </source>
</evidence>
<dbReference type="KEGG" id="sru:SRU_0291"/>
<evidence type="ECO:0000256" key="1">
    <source>
        <dbReference type="ARBA" id="ARBA00007734"/>
    </source>
</evidence>
<dbReference type="AlphaFoldDB" id="Q2S5U4"/>
<feature type="domain" description="LysM" evidence="3">
    <location>
        <begin position="493"/>
        <end position="536"/>
    </location>
</feature>
<dbReference type="InterPro" id="IPR036779">
    <property type="entry name" value="LysM_dom_sf"/>
</dbReference>
<dbReference type="EnsemblBacteria" id="ABC46088">
    <property type="protein sequence ID" value="ABC46088"/>
    <property type="gene ID" value="SRU_0291"/>
</dbReference>
<feature type="region of interest" description="Disordered" evidence="2">
    <location>
        <begin position="553"/>
        <end position="603"/>
    </location>
</feature>
<organism evidence="4 5">
    <name type="scientific">Salinibacter ruber (strain DSM 13855 / M31)</name>
    <dbReference type="NCBI Taxonomy" id="309807"/>
    <lineage>
        <taxon>Bacteria</taxon>
        <taxon>Pseudomonadati</taxon>
        <taxon>Rhodothermota</taxon>
        <taxon>Rhodothermia</taxon>
        <taxon>Rhodothermales</taxon>
        <taxon>Salinibacteraceae</taxon>
        <taxon>Salinibacter</taxon>
    </lineage>
</organism>
<dbReference type="CDD" id="cd00118">
    <property type="entry name" value="LysM"/>
    <property type="match status" value="2"/>
</dbReference>
<evidence type="ECO:0000313" key="5">
    <source>
        <dbReference type="Proteomes" id="UP000008674"/>
    </source>
</evidence>
<dbReference type="PROSITE" id="PS51782">
    <property type="entry name" value="LYSM"/>
    <property type="match status" value="2"/>
</dbReference>
<dbReference type="InterPro" id="IPR018392">
    <property type="entry name" value="LysM"/>
</dbReference>
<dbReference type="STRING" id="309807.SRU_0291"/>
<dbReference type="PROSITE" id="PS00922">
    <property type="entry name" value="TRANSGLYCOSYLASE"/>
    <property type="match status" value="1"/>
</dbReference>
<sequence>MPAREHRTRGPLRPAVRPRREYSPSAPTHCIDDGPRIPYPSFCPRPLPLFPRSIFTSMPTVLSRALFRGGCAGLALLVLAGCGGSLSSLAPTPEPKRVPEDTILVADTDTTALDPEVARLYALESELLAADDSTRRAHLLNQAMAELATLLRTRPDALERSAVRSVYGGLTAEYRRFHGYPSDPDSTLLARGQIFSVRARLFAELEDVENPLLEGAPVRPEAEVEGTEIPMTSNRLVKQSTTALEEEPSEHVNHWRRRVQVYGPMIEHILAEEGVPQELKYLAMIESGLNPDARSWAGAVGMWQFMPGTGRRYGLTVNAWVDERRDPEKATRAAARHLGDLYDEFGDWHLALAGFNCGAGCVRSALRRADAEDPSYWDAHEYLPRETQGYVPMFIAAARVMENPEAFDLAPPEPASPLAYDYVPIHGSRLSLRTVARLADTTRSAIESLNPELRRGRVPPSKERYYVRIPLGSYPRFAWNYAELPDEKKQPATTYAVRRGDTLSEIAVRFGTSTATLKRLNGISGAIIRPGDRLVVPVQEYASALSAADQRRPLRVQYDTSPPTRPLDAIETARAPSDTTSGPPDASPASSPQTAASAPTSYRVTRGDTLGEIAQRFGVSIRELQAWNDLSGTRIRPGQRLQIRD</sequence>
<dbReference type="Proteomes" id="UP000008674">
    <property type="component" value="Chromosome"/>
</dbReference>
<dbReference type="eggNOG" id="COG1388">
    <property type="taxonomic scope" value="Bacteria"/>
</dbReference>
<feature type="domain" description="LysM" evidence="3">
    <location>
        <begin position="600"/>
        <end position="643"/>
    </location>
</feature>
<accession>Q2S5U4</accession>
<comment type="similarity">
    <text evidence="1">Belongs to the transglycosylase Slt family.</text>
</comment>
<dbReference type="SUPFAM" id="SSF54106">
    <property type="entry name" value="LysM domain"/>
    <property type="match status" value="2"/>
</dbReference>
<dbReference type="EMBL" id="CP000159">
    <property type="protein sequence ID" value="ABC46088.1"/>
    <property type="molecule type" value="Genomic_DNA"/>
</dbReference>
<dbReference type="InterPro" id="IPR000189">
    <property type="entry name" value="Transglyc_AS"/>
</dbReference>
<reference evidence="4 5" key="1">
    <citation type="journal article" date="2005" name="Proc. Natl. Acad. Sci. U.S.A.">
        <title>The genome of Salinibacter ruber: convergence and gene exchange among hyperhalophilic bacteria and archaea.</title>
        <authorList>
            <person name="Mongodin E.F."/>
            <person name="Nelson K.E."/>
            <person name="Daugherty S."/>
            <person name="Deboy R.T."/>
            <person name="Wister J."/>
            <person name="Khouri H."/>
            <person name="Weidman J."/>
            <person name="Walsh D.A."/>
            <person name="Papke R.T."/>
            <person name="Sanchez Perez G."/>
            <person name="Sharma A.K."/>
            <person name="Nesbo C.L."/>
            <person name="MacLeod D."/>
            <person name="Bapteste E."/>
            <person name="Doolittle W.F."/>
            <person name="Charlebois R.L."/>
            <person name="Legault B."/>
            <person name="Rodriguez-Valera F."/>
        </authorList>
    </citation>
    <scope>NUCLEOTIDE SEQUENCE [LARGE SCALE GENOMIC DNA]</scope>
    <source>
        <strain evidence="5">DSM 13855 / CECT 5946 / M31</strain>
    </source>
</reference>
<proteinExistence type="inferred from homology"/>
<dbReference type="Pfam" id="PF01476">
    <property type="entry name" value="LysM"/>
    <property type="match status" value="2"/>
</dbReference>
<dbReference type="SUPFAM" id="SSF53955">
    <property type="entry name" value="Lysozyme-like"/>
    <property type="match status" value="1"/>
</dbReference>
<protein>
    <submittedName>
        <fullName evidence="4">Peptidoglycan N-acetylmuramoylhydrolase</fullName>
    </submittedName>
</protein>
<dbReference type="SMART" id="SM00257">
    <property type="entry name" value="LysM"/>
    <property type="match status" value="2"/>
</dbReference>
<feature type="region of interest" description="Disordered" evidence="2">
    <location>
        <begin position="1"/>
        <end position="30"/>
    </location>
</feature>
<gene>
    <name evidence="4" type="ordered locus">SRU_0291</name>
</gene>
<dbReference type="OrthoDB" id="9815002at2"/>
<dbReference type="PANTHER" id="PTHR33734:SF22">
    <property type="entry name" value="MEMBRANE-BOUND LYTIC MUREIN TRANSGLYCOSYLASE D"/>
    <property type="match status" value="1"/>
</dbReference>
<evidence type="ECO:0000259" key="3">
    <source>
        <dbReference type="PROSITE" id="PS51782"/>
    </source>
</evidence>
<dbReference type="Gene3D" id="3.10.350.10">
    <property type="entry name" value="LysM domain"/>
    <property type="match status" value="2"/>
</dbReference>
<dbReference type="GO" id="GO:0008933">
    <property type="term" value="F:peptidoglycan lytic transglycosylase activity"/>
    <property type="evidence" value="ECO:0007669"/>
    <property type="project" value="InterPro"/>
</dbReference>
<feature type="compositionally biased region" description="Low complexity" evidence="2">
    <location>
        <begin position="579"/>
        <end position="601"/>
    </location>
</feature>
<keyword evidence="5" id="KW-1185">Reference proteome</keyword>
<evidence type="ECO:0000256" key="2">
    <source>
        <dbReference type="SAM" id="MobiDB-lite"/>
    </source>
</evidence>
<dbReference type="InterPro" id="IPR023346">
    <property type="entry name" value="Lysozyme-like_dom_sf"/>
</dbReference>
<feature type="compositionally biased region" description="Basic residues" evidence="2">
    <location>
        <begin position="1"/>
        <end position="10"/>
    </location>
</feature>
<dbReference type="Gene3D" id="1.10.530.10">
    <property type="match status" value="1"/>
</dbReference>
<name>Q2S5U4_SALRD</name>
<dbReference type="GO" id="GO:0000270">
    <property type="term" value="P:peptidoglycan metabolic process"/>
    <property type="evidence" value="ECO:0007669"/>
    <property type="project" value="InterPro"/>
</dbReference>
<dbReference type="InterPro" id="IPR008258">
    <property type="entry name" value="Transglycosylase_SLT_dom_1"/>
</dbReference>
<dbReference type="eggNOG" id="COG0741">
    <property type="taxonomic scope" value="Bacteria"/>
</dbReference>
<dbReference type="Pfam" id="PF01464">
    <property type="entry name" value="SLT"/>
    <property type="match status" value="1"/>
</dbReference>
<dbReference type="PANTHER" id="PTHR33734">
    <property type="entry name" value="LYSM DOMAIN-CONTAINING GPI-ANCHORED PROTEIN 2"/>
    <property type="match status" value="1"/>
</dbReference>
<dbReference type="HOGENOM" id="CLU_009520_1_3_10"/>
<dbReference type="GO" id="GO:0016020">
    <property type="term" value="C:membrane"/>
    <property type="evidence" value="ECO:0007669"/>
    <property type="project" value="InterPro"/>
</dbReference>
<dbReference type="CAZy" id="GH23">
    <property type="family name" value="Glycoside Hydrolase Family 23"/>
</dbReference>